<dbReference type="FunFam" id="1.25.40.10:FF:002935">
    <property type="entry name" value="Pentatricopeptide repeat-containing protein At1g61870, mitochondrial"/>
    <property type="match status" value="1"/>
</dbReference>
<dbReference type="PANTHER" id="PTHR47939:SF9">
    <property type="entry name" value="(WILD MALAYSIAN BANANA) HYPOTHETICAL PROTEIN"/>
    <property type="match status" value="1"/>
</dbReference>
<evidence type="ECO:0000256" key="4">
    <source>
        <dbReference type="PROSITE-ProRule" id="PRU00708"/>
    </source>
</evidence>
<dbReference type="Gene3D" id="1.25.40.10">
    <property type="entry name" value="Tetratricopeptide repeat domain"/>
    <property type="match status" value="3"/>
</dbReference>
<dbReference type="SUPFAM" id="SSF48452">
    <property type="entry name" value="TPR-like"/>
    <property type="match status" value="1"/>
</dbReference>
<proteinExistence type="inferred from homology"/>
<organism evidence="5">
    <name type="scientific">Davidia involucrata</name>
    <name type="common">Dove tree</name>
    <dbReference type="NCBI Taxonomy" id="16924"/>
    <lineage>
        <taxon>Eukaryota</taxon>
        <taxon>Viridiplantae</taxon>
        <taxon>Streptophyta</taxon>
        <taxon>Embryophyta</taxon>
        <taxon>Tracheophyta</taxon>
        <taxon>Spermatophyta</taxon>
        <taxon>Magnoliopsida</taxon>
        <taxon>eudicotyledons</taxon>
        <taxon>Gunneridae</taxon>
        <taxon>Pentapetalae</taxon>
        <taxon>asterids</taxon>
        <taxon>Cornales</taxon>
        <taxon>Nyssaceae</taxon>
        <taxon>Davidia</taxon>
    </lineage>
</organism>
<dbReference type="PANTHER" id="PTHR47939">
    <property type="entry name" value="MEMBRANE-ASSOCIATED SALT-INDUCIBLE PROTEIN-LIKE"/>
    <property type="match status" value="1"/>
</dbReference>
<dbReference type="Pfam" id="PF13041">
    <property type="entry name" value="PPR_2"/>
    <property type="match status" value="2"/>
</dbReference>
<dbReference type="FunFam" id="1.25.40.10:FF:001070">
    <property type="entry name" value="Pentatricopeptide repeat-containing protein At1g11630, mitochondrial"/>
    <property type="match status" value="1"/>
</dbReference>
<dbReference type="InterPro" id="IPR002885">
    <property type="entry name" value="PPR_rpt"/>
</dbReference>
<evidence type="ECO:0000313" key="5">
    <source>
        <dbReference type="EMBL" id="MPA70992.1"/>
    </source>
</evidence>
<keyword evidence="2" id="KW-0677">Repeat</keyword>
<accession>A0A5B7BPX3</accession>
<sequence>MAFLSKLRLNSLQRRHFSSILNPGSNSPLTSKEKSRAALSLLKSEKNPERILDICRAASLNPEYHLDRIAFSVAISKLTDSNYFEGIRLFLEELKTRPDLQTEHFLSHAIVLYGQAGMLDHAVRTFEHMHELDIDRTVKSLNALLFSCILAKKYGEVKRIYLELPKKYGIEPNLDTYNTVIKAFCESGSSSSVYSILAEMDRKRCKPNKTSFGTLIAGFYKEEKYDDVGKVLEIMKKHDMYPGVSINNFRIQSLCKLKKSVEAKALLDGMLSRGMKPNSVTYYHLIHGFCKEGNLDEAKKLFEKMLNSGCKPDSDCYYTLVYFLCQGGDFETALQICKESMSKGWIPNFSTMKSLVNGLASISKVDEARELVGQMKEKFAKHADMWNQIEEGLPK</sequence>
<feature type="repeat" description="PPR" evidence="4">
    <location>
        <begin position="173"/>
        <end position="207"/>
    </location>
</feature>
<dbReference type="AlphaFoldDB" id="A0A5B7BPX3"/>
<dbReference type="EMBL" id="GHES01040433">
    <property type="protein sequence ID" value="MPA70992.1"/>
    <property type="molecule type" value="Transcribed_RNA"/>
</dbReference>
<dbReference type="InterPro" id="IPR011990">
    <property type="entry name" value="TPR-like_helical_dom_sf"/>
</dbReference>
<gene>
    <name evidence="5" type="ORF">Din_040433</name>
</gene>
<comment type="similarity">
    <text evidence="1">Belongs to the PPR family. P subfamily.</text>
</comment>
<dbReference type="NCBIfam" id="TIGR00756">
    <property type="entry name" value="PPR"/>
    <property type="match status" value="4"/>
</dbReference>
<protein>
    <recommendedName>
        <fullName evidence="6">Pentatricopeptide repeat-containing protein</fullName>
    </recommendedName>
</protein>
<evidence type="ECO:0008006" key="6">
    <source>
        <dbReference type="Google" id="ProtNLM"/>
    </source>
</evidence>
<feature type="repeat" description="PPR" evidence="4">
    <location>
        <begin position="278"/>
        <end position="312"/>
    </location>
</feature>
<name>A0A5B7BPX3_DAVIN</name>
<dbReference type="InterPro" id="IPR050667">
    <property type="entry name" value="PPR-containing_protein"/>
</dbReference>
<evidence type="ECO:0000256" key="1">
    <source>
        <dbReference type="ARBA" id="ARBA00007626"/>
    </source>
</evidence>
<keyword evidence="3" id="KW-0809">Transit peptide</keyword>
<dbReference type="PROSITE" id="PS51375">
    <property type="entry name" value="PPR"/>
    <property type="match status" value="4"/>
</dbReference>
<feature type="repeat" description="PPR" evidence="4">
    <location>
        <begin position="313"/>
        <end position="347"/>
    </location>
</feature>
<evidence type="ECO:0000256" key="3">
    <source>
        <dbReference type="ARBA" id="ARBA00022946"/>
    </source>
</evidence>
<reference evidence="5" key="1">
    <citation type="submission" date="2019-08" db="EMBL/GenBank/DDBJ databases">
        <title>Reference gene set and small RNA set construction with multiple tissues from Davidia involucrata Baill.</title>
        <authorList>
            <person name="Yang H."/>
            <person name="Zhou C."/>
            <person name="Li G."/>
            <person name="Wang J."/>
            <person name="Gao P."/>
            <person name="Wang M."/>
            <person name="Wang R."/>
            <person name="Zhao Y."/>
        </authorList>
    </citation>
    <scope>NUCLEOTIDE SEQUENCE</scope>
    <source>
        <tissue evidence="5">Mixed with DoveR01_LX</tissue>
    </source>
</reference>
<feature type="repeat" description="PPR" evidence="4">
    <location>
        <begin position="208"/>
        <end position="242"/>
    </location>
</feature>
<dbReference type="Pfam" id="PF01535">
    <property type="entry name" value="PPR"/>
    <property type="match status" value="3"/>
</dbReference>
<evidence type="ECO:0000256" key="2">
    <source>
        <dbReference type="ARBA" id="ARBA00022737"/>
    </source>
</evidence>